<dbReference type="OrthoDB" id="11964at2157"/>
<feature type="compositionally biased region" description="Basic and acidic residues" evidence="1">
    <location>
        <begin position="384"/>
        <end position="397"/>
    </location>
</feature>
<dbReference type="AlphaFoldDB" id="K0IMC0"/>
<dbReference type="SUPFAM" id="SSF49373">
    <property type="entry name" value="Invasin/intimin cell-adhesion fragments"/>
    <property type="match status" value="1"/>
</dbReference>
<dbReference type="RefSeq" id="WP_015018294.1">
    <property type="nucleotide sequence ID" value="NC_018719.1"/>
</dbReference>
<dbReference type="PATRIC" id="fig|1237085.11.peg.773"/>
<dbReference type="InterPro" id="IPR008964">
    <property type="entry name" value="Invasin/intimin_cell_adhesion"/>
</dbReference>
<dbReference type="KEGG" id="nga:Ngar_c08070"/>
<dbReference type="BioCyc" id="CNIT1237085:G1324-805-MONOMER"/>
<dbReference type="Proteomes" id="UP000008037">
    <property type="component" value="Chromosome"/>
</dbReference>
<feature type="region of interest" description="Disordered" evidence="1">
    <location>
        <begin position="981"/>
        <end position="1000"/>
    </location>
</feature>
<name>K0IMC0_NITGG</name>
<keyword evidence="3" id="KW-1185">Reference proteome</keyword>
<dbReference type="InParanoid" id="K0IMC0"/>
<sequence>MALENDIRLDMNFATSIVEAGAATYPIGYVRLVSNDTSEPVIAPSDLEIGLLSTDASIAFVPSRVTIPAGSDYAQFNVEVSDLAGKTEISAQYGDQKVTRTFKVVDALNLIEDIDLVINLASNKMQVASEMPFSVYLEDNGNILQAPEDIVVKLDYESSLVQLDSDSLVIKKGSYYATGTIKTLEKSGNAFIRAESKVGTIGHLNTVTNVEISQTQPASLKVYVFPDQVSLHQNTIDIFVGVLDAAGQPTLAAEDIKLELFSSAYQLAGIESAPAVIKKGEFGFYLRQYMRFYGDQEVTIGASASGLGSSTATFKVLEDSLGPTHPKALDRTLKVFTVDNMPSDSDSIAVYQLNAIERDDDDVDCNHNGDLTDDGDDCDNDGSFDTHRDSNKDGVINEKDWHPVDDLGDGALYPIDSISIYSPTQGNLNIVSGDNLAARVFDPGYISSGSSYGTATILSGRQANNVDISVSLSNFAVGSNTLTVVGGLNPVQTKIFSPGGYASDSSYRVLFDRNGFTDLFFITLDSSGRPSNSDKGVKYLVKPINELTEINPGSSFASMHISENSFKTGSAIVENTIKKISAVPVGVNSDSRLQTTSDMHLLFHTGTASQVLLPFDSIVAFSKAHPIGIIQLRDVSGNPVLAPDDVAVRLFASSLSNVLPVSVVTIPKGKSFASFDVATFGRADNFTIYATADGLQSSSVMLAPVVAELPASFIGTTTFTASVPAVITVSTPIPNVTISWGTSSGLSLGDKTTFKPAGNSYVATAQVISENPGTFTVDATLLKDGFKPTRITKEVMVGQYHRQMNAILVDNGAAILAYNQPVMMKVLVQDVNGAPVPGATVKVEDSGPHGLMFVSSVTTDASGTASFIYTPTNIDKSSNLITLMVTAYKDGYQTSRYSKIVEIDGSSTVLPPVPIIGNMFAGLPSWTSYAVLGGVAAVGSGIYMLKKQKNPEDEEPLIEEAGAAKETTEKAEAAEAIKETVVEEAIEEDKEDDETEEEET</sequence>
<evidence type="ECO:0000256" key="1">
    <source>
        <dbReference type="SAM" id="MobiDB-lite"/>
    </source>
</evidence>
<dbReference type="GeneID" id="13795202"/>
<accession>K0IMC0</accession>
<evidence type="ECO:0000313" key="3">
    <source>
        <dbReference type="Proteomes" id="UP000008037"/>
    </source>
</evidence>
<feature type="compositionally biased region" description="Acidic residues" evidence="1">
    <location>
        <begin position="371"/>
        <end position="382"/>
    </location>
</feature>
<evidence type="ECO:0000313" key="2">
    <source>
        <dbReference type="EMBL" id="AFU57749.1"/>
    </source>
</evidence>
<feature type="compositionally biased region" description="Acidic residues" evidence="1">
    <location>
        <begin position="982"/>
        <end position="1000"/>
    </location>
</feature>
<protein>
    <submittedName>
        <fullName evidence="2">Uncharacterized protein</fullName>
    </submittedName>
</protein>
<dbReference type="InterPro" id="IPR013783">
    <property type="entry name" value="Ig-like_fold"/>
</dbReference>
<reference evidence="2 3" key="1">
    <citation type="journal article" date="2012" name="Environ. Microbiol.">
        <title>The genome of the ammonia-oxidizing Candidatus Nitrososphaera gargensis: insights into metabolic versatility and environmental adaptations.</title>
        <authorList>
            <person name="Spang A."/>
            <person name="Poehlein A."/>
            <person name="Offre P."/>
            <person name="Zumbragel S."/>
            <person name="Haider S."/>
            <person name="Rychlik N."/>
            <person name="Nowka B."/>
            <person name="Schmeisser C."/>
            <person name="Lebedeva E.V."/>
            <person name="Rattei T."/>
            <person name="Bohm C."/>
            <person name="Schmid M."/>
            <person name="Galushko A."/>
            <person name="Hatzenpichler R."/>
            <person name="Weinmaier T."/>
            <person name="Daniel R."/>
            <person name="Schleper C."/>
            <person name="Spieck E."/>
            <person name="Streit W."/>
            <person name="Wagner M."/>
        </authorList>
    </citation>
    <scope>NUCLEOTIDE SEQUENCE [LARGE SCALE GENOMIC DNA]</scope>
    <source>
        <strain evidence="3">Ga9.2</strain>
    </source>
</reference>
<organism evidence="2 3">
    <name type="scientific">Nitrososphaera gargensis (strain Ga9.2)</name>
    <dbReference type="NCBI Taxonomy" id="1237085"/>
    <lineage>
        <taxon>Archaea</taxon>
        <taxon>Nitrososphaerota</taxon>
        <taxon>Nitrososphaeria</taxon>
        <taxon>Nitrososphaerales</taxon>
        <taxon>Nitrososphaeraceae</taxon>
        <taxon>Nitrososphaera</taxon>
    </lineage>
</organism>
<dbReference type="Gene3D" id="2.60.40.10">
    <property type="entry name" value="Immunoglobulins"/>
    <property type="match status" value="1"/>
</dbReference>
<gene>
    <name evidence="2" type="ordered locus">Ngar_c08070</name>
</gene>
<dbReference type="HOGENOM" id="CLU_331683_0_0_2"/>
<dbReference type="EMBL" id="CP002408">
    <property type="protein sequence ID" value="AFU57749.1"/>
    <property type="molecule type" value="Genomic_DNA"/>
</dbReference>
<proteinExistence type="predicted"/>
<feature type="region of interest" description="Disordered" evidence="1">
    <location>
        <begin position="362"/>
        <end position="397"/>
    </location>
</feature>